<dbReference type="OrthoDB" id="9808633at2"/>
<dbReference type="GO" id="GO:0016740">
    <property type="term" value="F:transferase activity"/>
    <property type="evidence" value="ECO:0007669"/>
    <property type="project" value="UniProtKB-KW"/>
</dbReference>
<dbReference type="InterPro" id="IPR050256">
    <property type="entry name" value="Glycosyltransferase_2"/>
</dbReference>
<name>A0A2N5DZ37_9GAMM</name>
<evidence type="ECO:0000256" key="2">
    <source>
        <dbReference type="SAM" id="Phobius"/>
    </source>
</evidence>
<dbReference type="AlphaFoldDB" id="A0A2N5DZ37"/>
<feature type="transmembrane region" description="Helical" evidence="2">
    <location>
        <begin position="269"/>
        <end position="293"/>
    </location>
</feature>
<evidence type="ECO:0000256" key="1">
    <source>
        <dbReference type="SAM" id="MobiDB-lite"/>
    </source>
</evidence>
<keyword evidence="4" id="KW-0808">Transferase</keyword>
<dbReference type="PANTHER" id="PTHR48090">
    <property type="entry name" value="UNDECAPRENYL-PHOSPHATE 4-DEOXY-4-FORMAMIDO-L-ARABINOSE TRANSFERASE-RELATED"/>
    <property type="match status" value="1"/>
</dbReference>
<dbReference type="Gene3D" id="3.90.550.10">
    <property type="entry name" value="Spore Coat Polysaccharide Biosynthesis Protein SpsA, Chain A"/>
    <property type="match status" value="1"/>
</dbReference>
<dbReference type="Proteomes" id="UP000234240">
    <property type="component" value="Unassembled WGS sequence"/>
</dbReference>
<evidence type="ECO:0000313" key="5">
    <source>
        <dbReference type="Proteomes" id="UP000234240"/>
    </source>
</evidence>
<proteinExistence type="predicted"/>
<feature type="compositionally biased region" description="Basic and acidic residues" evidence="1">
    <location>
        <begin position="336"/>
        <end position="347"/>
    </location>
</feature>
<dbReference type="CDD" id="cd04179">
    <property type="entry name" value="DPM_DPG-synthase_like"/>
    <property type="match status" value="1"/>
</dbReference>
<dbReference type="SUPFAM" id="SSF53448">
    <property type="entry name" value="Nucleotide-diphospho-sugar transferases"/>
    <property type="match status" value="1"/>
</dbReference>
<evidence type="ECO:0000259" key="3">
    <source>
        <dbReference type="Pfam" id="PF00535"/>
    </source>
</evidence>
<dbReference type="Pfam" id="PF00535">
    <property type="entry name" value="Glycos_transf_2"/>
    <property type="match status" value="1"/>
</dbReference>
<keyword evidence="5" id="KW-1185">Reference proteome</keyword>
<sequence length="347" mass="38704">MKLIIQIPCYNEAGTLALALSHLPRQVAGFDSVEWLIIDDGSQDETCRVAQENGVDHIIRHTGNQGLARAFMTGLDACLARGADVIVNTDADNQYEAQDIPLLTAPVLAHQAEMVIGARPIATIEHFSLCKKWLQKLGSWVVRLASKTDIPDAPSGFRAISRTAAQRLIVFNDYTYTLETIIQAGQKNMAIMSVPIRVNEDLRPSRLVKSMASYIKRSIITIVRIFIIYRPFRFFSVIGMLLFGIGFLIGLRFLWHFVQGEGQGYVQSLILAATLLGMGFQTLLIAFVADLLAANRKLLEDIRYKTQLHTQDSAPPVRPANVQDETLDSPLPVTPETRHENRNHYGH</sequence>
<evidence type="ECO:0000313" key="4">
    <source>
        <dbReference type="EMBL" id="PLR33001.1"/>
    </source>
</evidence>
<keyword evidence="2" id="KW-0812">Transmembrane</keyword>
<dbReference type="EMBL" id="PJZF01000018">
    <property type="protein sequence ID" value="PLR33001.1"/>
    <property type="molecule type" value="Genomic_DNA"/>
</dbReference>
<dbReference type="PANTHER" id="PTHR48090:SF6">
    <property type="entry name" value="SLR5056 PROTEIN"/>
    <property type="match status" value="1"/>
</dbReference>
<accession>A0A2N5DZ37</accession>
<dbReference type="InterPro" id="IPR029044">
    <property type="entry name" value="Nucleotide-diphossugar_trans"/>
</dbReference>
<dbReference type="InterPro" id="IPR001173">
    <property type="entry name" value="Glyco_trans_2-like"/>
</dbReference>
<reference evidence="4 5" key="1">
    <citation type="submission" date="2017-12" db="EMBL/GenBank/DDBJ databases">
        <title>Characterization of six clinical isolates of Enterochimera gen. nov., a novel genus of the Yersiniaciae family and the three species Enterochimera arupensis sp. nov., Enterochimera coloradensis sp. nov, and Enterochimera californica sp. nov.</title>
        <authorList>
            <person name="Rossi A."/>
            <person name="Fisher M."/>
        </authorList>
    </citation>
    <scope>NUCLEOTIDE SEQUENCE [LARGE SCALE GENOMIC DNA]</scope>
    <source>
        <strain evidence="5">2015-Iso6</strain>
    </source>
</reference>
<keyword evidence="2" id="KW-0472">Membrane</keyword>
<feature type="transmembrane region" description="Helical" evidence="2">
    <location>
        <begin position="234"/>
        <end position="257"/>
    </location>
</feature>
<protein>
    <submittedName>
        <fullName evidence="4">Glycosyl transferase</fullName>
    </submittedName>
</protein>
<feature type="domain" description="Glycosyltransferase 2-like" evidence="3">
    <location>
        <begin position="7"/>
        <end position="167"/>
    </location>
</feature>
<dbReference type="RefSeq" id="WP_101817644.1">
    <property type="nucleotide sequence ID" value="NZ_PJZF01000018.1"/>
</dbReference>
<gene>
    <name evidence="4" type="ORF">CYR55_17455</name>
</gene>
<organism evidence="4 5">
    <name type="scientific">Chimaeribacter californicus</name>
    <dbReference type="NCBI Taxonomy" id="2060067"/>
    <lineage>
        <taxon>Bacteria</taxon>
        <taxon>Pseudomonadati</taxon>
        <taxon>Pseudomonadota</taxon>
        <taxon>Gammaproteobacteria</taxon>
        <taxon>Enterobacterales</taxon>
        <taxon>Yersiniaceae</taxon>
        <taxon>Chimaeribacter</taxon>
    </lineage>
</organism>
<comment type="caution">
    <text evidence="4">The sequence shown here is derived from an EMBL/GenBank/DDBJ whole genome shotgun (WGS) entry which is preliminary data.</text>
</comment>
<keyword evidence="2" id="KW-1133">Transmembrane helix</keyword>
<feature type="region of interest" description="Disordered" evidence="1">
    <location>
        <begin position="310"/>
        <end position="347"/>
    </location>
</feature>